<dbReference type="EMBL" id="CAJNAP010000003">
    <property type="protein sequence ID" value="CAE6490793.1"/>
    <property type="molecule type" value="Genomic_DNA"/>
</dbReference>
<dbReference type="Proteomes" id="UP000199561">
    <property type="component" value="Unassembled WGS sequence"/>
</dbReference>
<evidence type="ECO:0008006" key="6">
    <source>
        <dbReference type="Google" id="ProtNLM"/>
    </source>
</evidence>
<organism evidence="4 5">
    <name type="scientific">Nitrosomonas nitrosa</name>
    <dbReference type="NCBI Taxonomy" id="52442"/>
    <lineage>
        <taxon>Bacteria</taxon>
        <taxon>Pseudomonadati</taxon>
        <taxon>Pseudomonadota</taxon>
        <taxon>Betaproteobacteria</taxon>
        <taxon>Nitrosomonadales</taxon>
        <taxon>Nitrosomonadaceae</taxon>
        <taxon>Nitrosomonas</taxon>
    </lineage>
</organism>
<dbReference type="Proteomes" id="UP000601736">
    <property type="component" value="Unassembled WGS sequence"/>
</dbReference>
<feature type="compositionally biased region" description="Basic and acidic residues" evidence="1">
    <location>
        <begin position="85"/>
        <end position="115"/>
    </location>
</feature>
<evidence type="ECO:0000313" key="4">
    <source>
        <dbReference type="EMBL" id="SFM91677.1"/>
    </source>
</evidence>
<name>A0A1I4URQ1_9PROT</name>
<dbReference type="STRING" id="52442.SAMN05421880_1532"/>
<accession>A0A1I4URQ1</accession>
<dbReference type="RefSeq" id="WP_204799299.1">
    <property type="nucleotide sequence ID" value="NZ_CAJNAP010000003.1"/>
</dbReference>
<feature type="region of interest" description="Disordered" evidence="1">
    <location>
        <begin position="74"/>
        <end position="115"/>
    </location>
</feature>
<evidence type="ECO:0000256" key="1">
    <source>
        <dbReference type="SAM" id="MobiDB-lite"/>
    </source>
</evidence>
<evidence type="ECO:0000313" key="5">
    <source>
        <dbReference type="Proteomes" id="UP000199561"/>
    </source>
</evidence>
<protein>
    <recommendedName>
        <fullName evidence="6">Zinc resistance-associated protein</fullName>
    </recommendedName>
</protein>
<evidence type="ECO:0000313" key="3">
    <source>
        <dbReference type="EMBL" id="CAE6490793.1"/>
    </source>
</evidence>
<dbReference type="EMBL" id="FOUF01000053">
    <property type="protein sequence ID" value="SFM91677.1"/>
    <property type="molecule type" value="Genomic_DNA"/>
</dbReference>
<dbReference type="AlphaFoldDB" id="A0A1I4URQ1"/>
<sequence length="115" mass="13455">MNVKLIFMVVALALPLSVTAYSGGKGNYEHYRAKKIERLDKELGLSPDQKTKLEALFKEQGEKHKAIYKETKSQLQSILTPEQNTKLEEMKQRRHEKWREKHQERKQEKSGDSQS</sequence>
<feature type="signal peptide" evidence="2">
    <location>
        <begin position="1"/>
        <end position="20"/>
    </location>
</feature>
<feature type="compositionally biased region" description="Polar residues" evidence="1">
    <location>
        <begin position="74"/>
        <end position="84"/>
    </location>
</feature>
<evidence type="ECO:0000256" key="2">
    <source>
        <dbReference type="SAM" id="SignalP"/>
    </source>
</evidence>
<reference evidence="3" key="2">
    <citation type="submission" date="2021-02" db="EMBL/GenBank/DDBJ databases">
        <authorList>
            <person name="Han P."/>
        </authorList>
    </citation>
    <scope>NUCLEOTIDE SEQUENCE</scope>
    <source>
        <strain evidence="3">Nitrosomonas nitrosa 18-3D</strain>
    </source>
</reference>
<gene>
    <name evidence="3" type="ORF">NMYAN_110001</name>
    <name evidence="4" type="ORF">SAMN05421880_1532</name>
</gene>
<keyword evidence="5" id="KW-1185">Reference proteome</keyword>
<reference evidence="4 5" key="1">
    <citation type="submission" date="2016-10" db="EMBL/GenBank/DDBJ databases">
        <authorList>
            <person name="de Groot N.N."/>
        </authorList>
    </citation>
    <scope>NUCLEOTIDE SEQUENCE [LARGE SCALE GENOMIC DNA]</scope>
    <source>
        <strain evidence="4 5">Nm146</strain>
    </source>
</reference>
<keyword evidence="2" id="KW-0732">Signal</keyword>
<feature type="chain" id="PRO_5036308415" description="Zinc resistance-associated protein" evidence="2">
    <location>
        <begin position="21"/>
        <end position="115"/>
    </location>
</feature>
<proteinExistence type="predicted"/>